<gene>
    <name evidence="3" type="ORF">LPB140_08635</name>
</gene>
<protein>
    <submittedName>
        <fullName evidence="3">Uncharacterized protein</fullName>
    </submittedName>
</protein>
<dbReference type="RefSeq" id="WP_072559495.1">
    <property type="nucleotide sequence ID" value="NZ_CP018154.1"/>
</dbReference>
<proteinExistence type="predicted"/>
<dbReference type="InterPro" id="IPR003695">
    <property type="entry name" value="Ppx_GppA_N"/>
</dbReference>
<evidence type="ECO:0000259" key="2">
    <source>
        <dbReference type="Pfam" id="PF21697"/>
    </source>
</evidence>
<dbReference type="PANTHER" id="PTHR30005:SF0">
    <property type="entry name" value="RETROGRADE REGULATION PROTEIN 2"/>
    <property type="match status" value="1"/>
</dbReference>
<dbReference type="Gene3D" id="3.30.420.150">
    <property type="entry name" value="Exopolyphosphatase. Domain 2"/>
    <property type="match status" value="1"/>
</dbReference>
<keyword evidence="4" id="KW-1185">Reference proteome</keyword>
<dbReference type="Proteomes" id="UP000242561">
    <property type="component" value="Chromosome"/>
</dbReference>
<sequence length="515" mass="56242">MDKLSEQYITPEPRGSVKAQKAIIDVGSNSVRLVIYGGPARAPNILFNEKILAGLGASLDINGKIGKDAMDRCLRALARFKLLALQYGIANPIVIATAAVRDAKNGHKIVEKAASLGIEMQVIGGEDEAYFAAMGILSSINNACGMMGDLGGGSLELAILSDNKVHECVSMPLGVLRLQAIREGEDRAIIRSDKQISQDMAILEGEFSRLLGAANFACKNIENFYMVGGSWRALMRLYMLETNYPLPIMDQFCLPADKLDNIISMIAGMDDEKLGQYEWLASMRAGKLYDAALMLKIIAKNFGPKKFIVSTKGIREGILYNDLSSEQRYLDPLLESTADVGNELGRFPAHGQILDDWVSHLFIEDGTDMPRLRLAAANLCDVAWRANPDFRSVRGVDIALHGNWTGVDVVGREVMAQAVYSCFGGDDGYFPLGGHFASDAQMNRATGWGLAFRLAQRLSGGAEALIRSTSITLQDGKLFLFIPQDMENLIGESIEKRLGQLANFMQIEADIIFKG</sequence>
<feature type="domain" description="Exopolyphosphatase C-terminal" evidence="2">
    <location>
        <begin position="346"/>
        <end position="507"/>
    </location>
</feature>
<dbReference type="EMBL" id="CP018154">
    <property type="protein sequence ID" value="APG62846.1"/>
    <property type="molecule type" value="Genomic_DNA"/>
</dbReference>
<dbReference type="AlphaFoldDB" id="A0A1L3JCJ1"/>
<dbReference type="STRING" id="1913578.LPB140_08635"/>
<dbReference type="Pfam" id="PF21697">
    <property type="entry name" value="Ppx_C"/>
    <property type="match status" value="1"/>
</dbReference>
<accession>A0A1L3JCJ1</accession>
<feature type="domain" description="Ppx/GppA phosphatase N-terminal" evidence="1">
    <location>
        <begin position="41"/>
        <end position="325"/>
    </location>
</feature>
<dbReference type="CDD" id="cd24052">
    <property type="entry name" value="ASKHA_NBD_HpPPX-GppA-like"/>
    <property type="match status" value="1"/>
</dbReference>
<dbReference type="KEGG" id="sphl:LPB140_08635"/>
<name>A0A1L3JCJ1_9SPHN</name>
<organism evidence="3 4">
    <name type="scientific">Sphingorhabdus lutea</name>
    <dbReference type="NCBI Taxonomy" id="1913578"/>
    <lineage>
        <taxon>Bacteria</taxon>
        <taxon>Pseudomonadati</taxon>
        <taxon>Pseudomonadota</taxon>
        <taxon>Alphaproteobacteria</taxon>
        <taxon>Sphingomonadales</taxon>
        <taxon>Sphingomonadaceae</taxon>
        <taxon>Sphingorhabdus</taxon>
    </lineage>
</organism>
<reference evidence="3 4" key="1">
    <citation type="submission" date="2016-11" db="EMBL/GenBank/DDBJ databases">
        <title>Sphingorhabdus sp. LPB0140, isolated from marine environment.</title>
        <authorList>
            <person name="Kim E."/>
            <person name="Yi H."/>
        </authorList>
    </citation>
    <scope>NUCLEOTIDE SEQUENCE [LARGE SCALE GENOMIC DNA]</scope>
    <source>
        <strain evidence="3 4">LPB0140</strain>
    </source>
</reference>
<dbReference type="InterPro" id="IPR043129">
    <property type="entry name" value="ATPase_NBD"/>
</dbReference>
<dbReference type="SUPFAM" id="SSF53067">
    <property type="entry name" value="Actin-like ATPase domain"/>
    <property type="match status" value="2"/>
</dbReference>
<dbReference type="PANTHER" id="PTHR30005">
    <property type="entry name" value="EXOPOLYPHOSPHATASE"/>
    <property type="match status" value="1"/>
</dbReference>
<dbReference type="InterPro" id="IPR050273">
    <property type="entry name" value="GppA/Ppx_hydrolase"/>
</dbReference>
<evidence type="ECO:0000313" key="4">
    <source>
        <dbReference type="Proteomes" id="UP000242561"/>
    </source>
</evidence>
<dbReference type="Gene3D" id="1.10.3210.10">
    <property type="entry name" value="Hypothetical protein af1432"/>
    <property type="match status" value="1"/>
</dbReference>
<dbReference type="Pfam" id="PF02541">
    <property type="entry name" value="Ppx-GppA"/>
    <property type="match status" value="1"/>
</dbReference>
<dbReference type="InterPro" id="IPR048951">
    <property type="entry name" value="Ppx_C"/>
</dbReference>
<evidence type="ECO:0000259" key="1">
    <source>
        <dbReference type="Pfam" id="PF02541"/>
    </source>
</evidence>
<evidence type="ECO:0000313" key="3">
    <source>
        <dbReference type="EMBL" id="APG62846.1"/>
    </source>
</evidence>
<dbReference type="Gene3D" id="3.30.420.40">
    <property type="match status" value="1"/>
</dbReference>
<dbReference type="GO" id="GO:0016462">
    <property type="term" value="F:pyrophosphatase activity"/>
    <property type="evidence" value="ECO:0007669"/>
    <property type="project" value="TreeGrafter"/>
</dbReference>